<dbReference type="EMBL" id="ML976614">
    <property type="protein sequence ID" value="KAF1850460.1"/>
    <property type="molecule type" value="Genomic_DNA"/>
</dbReference>
<sequence length="572" mass="65488">MSTRVDTLCRTVHPEPTKFEHESLNQKRTSIRLIQVLPDLSKDMSIQCKLIHAILPPPFTQDDNGEGEPTESSLAELDDDFNEELPSYSCLSYTWGDPFEEYAVRVNDKTFLVRRNLWDFLEMARNQLSDTFLWIDALCIDQTNTSERNHQVQQMGNIFTRAKSVLAWLGSSLELEMVLHSVSMASKERAMRSYREPFDRHEGSSKSRAKDLGVIKDGGLDTPSSVHSGTTVDFIIKDEQKSLFKDSTEKVEKLLEKITEHEYWSRAWVTQEVLLAKHTILVAGRSTHDLFSLAIKFRSAVLYFRENAFENIVDVLLQQRLSQYRETSLKTWGVVNVLHRFRNKKCTIRRDRIYSLLALCKEGKNLTVDYDVPEEHLMRQVLSLRESSMCFCSAAVVSHALSPWEFPSDNTVADKAMFVETHMYACALSSAVCPFCSNWVPFSWTRKKGLVFCLGTSCPDTQCHLFWEQPESIENPNPDQQNLSTVSSSIYAQSRQNNKSQLLCEEGAGIEIKQSEWRHVYVLRFTFRSIVEMLQEDLTTSDLGLNACRNLWPHATSGQVSGQGPLRFCEKA</sequence>
<dbReference type="AlphaFoldDB" id="A0A9P4LCX1"/>
<evidence type="ECO:0000313" key="3">
    <source>
        <dbReference type="Proteomes" id="UP000800039"/>
    </source>
</evidence>
<comment type="caution">
    <text evidence="2">The sequence shown here is derived from an EMBL/GenBank/DDBJ whole genome shotgun (WGS) entry which is preliminary data.</text>
</comment>
<gene>
    <name evidence="2" type="ORF">K460DRAFT_361244</name>
</gene>
<proteinExistence type="predicted"/>
<dbReference type="Pfam" id="PF06985">
    <property type="entry name" value="HET"/>
    <property type="match status" value="1"/>
</dbReference>
<evidence type="ECO:0000313" key="2">
    <source>
        <dbReference type="EMBL" id="KAF1850460.1"/>
    </source>
</evidence>
<dbReference type="GeneID" id="63849670"/>
<dbReference type="InterPro" id="IPR052895">
    <property type="entry name" value="HetReg/Transcr_Mod"/>
</dbReference>
<feature type="domain" description="Heterokaryon incompatibility" evidence="1">
    <location>
        <begin position="88"/>
        <end position="272"/>
    </location>
</feature>
<dbReference type="OrthoDB" id="2157530at2759"/>
<organism evidence="2 3">
    <name type="scientific">Cucurbitaria berberidis CBS 394.84</name>
    <dbReference type="NCBI Taxonomy" id="1168544"/>
    <lineage>
        <taxon>Eukaryota</taxon>
        <taxon>Fungi</taxon>
        <taxon>Dikarya</taxon>
        <taxon>Ascomycota</taxon>
        <taxon>Pezizomycotina</taxon>
        <taxon>Dothideomycetes</taxon>
        <taxon>Pleosporomycetidae</taxon>
        <taxon>Pleosporales</taxon>
        <taxon>Pleosporineae</taxon>
        <taxon>Cucurbitariaceae</taxon>
        <taxon>Cucurbitaria</taxon>
    </lineage>
</organism>
<dbReference type="InterPro" id="IPR010730">
    <property type="entry name" value="HET"/>
</dbReference>
<dbReference type="Proteomes" id="UP000800039">
    <property type="component" value="Unassembled WGS sequence"/>
</dbReference>
<reference evidence="2" key="1">
    <citation type="submission" date="2020-01" db="EMBL/GenBank/DDBJ databases">
        <authorList>
            <consortium name="DOE Joint Genome Institute"/>
            <person name="Haridas S."/>
            <person name="Albert R."/>
            <person name="Binder M."/>
            <person name="Bloem J."/>
            <person name="Labutti K."/>
            <person name="Salamov A."/>
            <person name="Andreopoulos B."/>
            <person name="Baker S.E."/>
            <person name="Barry K."/>
            <person name="Bills G."/>
            <person name="Bluhm B.H."/>
            <person name="Cannon C."/>
            <person name="Castanera R."/>
            <person name="Culley D.E."/>
            <person name="Daum C."/>
            <person name="Ezra D."/>
            <person name="Gonzalez J.B."/>
            <person name="Henrissat B."/>
            <person name="Kuo A."/>
            <person name="Liang C."/>
            <person name="Lipzen A."/>
            <person name="Lutzoni F."/>
            <person name="Magnuson J."/>
            <person name="Mondo S."/>
            <person name="Nolan M."/>
            <person name="Ohm R."/>
            <person name="Pangilinan J."/>
            <person name="Park H.-J."/>
            <person name="Ramirez L."/>
            <person name="Alfaro M."/>
            <person name="Sun H."/>
            <person name="Tritt A."/>
            <person name="Yoshinaga Y."/>
            <person name="Zwiers L.-H."/>
            <person name="Turgeon B.G."/>
            <person name="Goodwin S.B."/>
            <person name="Spatafora J.W."/>
            <person name="Crous P.W."/>
            <person name="Grigoriev I.V."/>
        </authorList>
    </citation>
    <scope>NUCLEOTIDE SEQUENCE</scope>
    <source>
        <strain evidence="2">CBS 394.84</strain>
    </source>
</reference>
<dbReference type="RefSeq" id="XP_040793023.1">
    <property type="nucleotide sequence ID" value="XM_040932419.1"/>
</dbReference>
<dbReference type="PANTHER" id="PTHR24148:SF73">
    <property type="entry name" value="HET DOMAIN PROTEIN (AFU_ORTHOLOGUE AFUA_8G01020)"/>
    <property type="match status" value="1"/>
</dbReference>
<keyword evidence="3" id="KW-1185">Reference proteome</keyword>
<protein>
    <submittedName>
        <fullName evidence="2">HET-domain-containing protein</fullName>
    </submittedName>
</protein>
<dbReference type="PANTHER" id="PTHR24148">
    <property type="entry name" value="ANKYRIN REPEAT DOMAIN-CONTAINING PROTEIN 39 HOMOLOG-RELATED"/>
    <property type="match status" value="1"/>
</dbReference>
<evidence type="ECO:0000259" key="1">
    <source>
        <dbReference type="Pfam" id="PF06985"/>
    </source>
</evidence>
<accession>A0A9P4LCX1</accession>
<name>A0A9P4LCX1_9PLEO</name>